<comment type="caution">
    <text evidence="1">The sequence shown here is derived from an EMBL/GenBank/DDBJ whole genome shotgun (WGS) entry which is preliminary data.</text>
</comment>
<accession>A0ABY1HIY6</accession>
<feature type="non-terminal residue" evidence="1">
    <location>
        <position position="55"/>
    </location>
</feature>
<sequence length="55" mass="6189">MILAVDMSNSTPVEHDGITYFVQLGKVKGTDEFHLYLDSDRVIITESDYEACAYS</sequence>
<gene>
    <name evidence="1" type="ORF">MT2528_4332</name>
</gene>
<dbReference type="Proteomes" id="UP000182660">
    <property type="component" value="Unassembled WGS sequence"/>
</dbReference>
<name>A0ABY1HIY6_9GAMM</name>
<proteinExistence type="predicted"/>
<keyword evidence="2" id="KW-1185">Reference proteome</keyword>
<dbReference type="EMBL" id="FPLJ01000122">
    <property type="protein sequence ID" value="SGZ02052.1"/>
    <property type="molecule type" value="Genomic_DNA"/>
</dbReference>
<evidence type="ECO:0000313" key="1">
    <source>
        <dbReference type="EMBL" id="SGZ02052.1"/>
    </source>
</evidence>
<reference evidence="1 2" key="1">
    <citation type="submission" date="2016-11" db="EMBL/GenBank/DDBJ databases">
        <authorList>
            <person name="Klemetsen T."/>
        </authorList>
    </citation>
    <scope>NUCLEOTIDE SEQUENCE [LARGE SCALE GENOMIC DNA]</scope>
    <source>
        <strain evidence="1">MT 2528</strain>
    </source>
</reference>
<protein>
    <submittedName>
        <fullName evidence="1">Gp45 sliding clamp, C terminal</fullName>
    </submittedName>
</protein>
<organism evidence="1 2">
    <name type="scientific">Moritella viscosa</name>
    <dbReference type="NCBI Taxonomy" id="80854"/>
    <lineage>
        <taxon>Bacteria</taxon>
        <taxon>Pseudomonadati</taxon>
        <taxon>Pseudomonadota</taxon>
        <taxon>Gammaproteobacteria</taxon>
        <taxon>Alteromonadales</taxon>
        <taxon>Moritellaceae</taxon>
        <taxon>Moritella</taxon>
    </lineage>
</organism>
<evidence type="ECO:0000313" key="2">
    <source>
        <dbReference type="Proteomes" id="UP000182660"/>
    </source>
</evidence>